<feature type="transmembrane region" description="Helical" evidence="2">
    <location>
        <begin position="12"/>
        <end position="30"/>
    </location>
</feature>
<feature type="transmembrane region" description="Helical" evidence="2">
    <location>
        <begin position="180"/>
        <end position="204"/>
    </location>
</feature>
<feature type="region of interest" description="Disordered" evidence="1">
    <location>
        <begin position="269"/>
        <end position="308"/>
    </location>
</feature>
<proteinExistence type="predicted"/>
<dbReference type="PANTHER" id="PTHR42109:SF2">
    <property type="entry name" value="INTEGRAL MEMBRANE PROTEIN"/>
    <property type="match status" value="1"/>
</dbReference>
<feature type="transmembrane region" description="Helical" evidence="2">
    <location>
        <begin position="224"/>
        <end position="241"/>
    </location>
</feature>
<keyword evidence="5" id="KW-1185">Reference proteome</keyword>
<dbReference type="InterPro" id="IPR056119">
    <property type="entry name" value="DUF7702"/>
</dbReference>
<reference evidence="4" key="1">
    <citation type="journal article" date="2023" name="IMA Fungus">
        <title>Comparative genomic study of the Penicillium genus elucidates a diverse pangenome and 15 lateral gene transfer events.</title>
        <authorList>
            <person name="Petersen C."/>
            <person name="Sorensen T."/>
            <person name="Nielsen M.R."/>
            <person name="Sondergaard T.E."/>
            <person name="Sorensen J.L."/>
            <person name="Fitzpatrick D.A."/>
            <person name="Frisvad J.C."/>
            <person name="Nielsen K.L."/>
        </authorList>
    </citation>
    <scope>NUCLEOTIDE SEQUENCE</scope>
    <source>
        <strain evidence="4">IBT 17514</strain>
    </source>
</reference>
<keyword evidence="2" id="KW-0812">Transmembrane</keyword>
<keyword evidence="2" id="KW-0472">Membrane</keyword>
<dbReference type="Pfam" id="PF24800">
    <property type="entry name" value="DUF7702"/>
    <property type="match status" value="1"/>
</dbReference>
<comment type="caution">
    <text evidence="4">The sequence shown here is derived from an EMBL/GenBank/DDBJ whole genome shotgun (WGS) entry which is preliminary data.</text>
</comment>
<feature type="transmembrane region" description="Helical" evidence="2">
    <location>
        <begin position="149"/>
        <end position="168"/>
    </location>
</feature>
<gene>
    <name evidence="4" type="ORF">N7493_011235</name>
</gene>
<accession>A0AAD6HBX1</accession>
<organism evidence="4 5">
    <name type="scientific">Penicillium malachiteum</name>
    <dbReference type="NCBI Taxonomy" id="1324776"/>
    <lineage>
        <taxon>Eukaryota</taxon>
        <taxon>Fungi</taxon>
        <taxon>Dikarya</taxon>
        <taxon>Ascomycota</taxon>
        <taxon>Pezizomycotina</taxon>
        <taxon>Eurotiomycetes</taxon>
        <taxon>Eurotiomycetidae</taxon>
        <taxon>Eurotiales</taxon>
        <taxon>Aspergillaceae</taxon>
        <taxon>Penicillium</taxon>
    </lineage>
</organism>
<evidence type="ECO:0000313" key="5">
    <source>
        <dbReference type="Proteomes" id="UP001215712"/>
    </source>
</evidence>
<evidence type="ECO:0000256" key="2">
    <source>
        <dbReference type="SAM" id="Phobius"/>
    </source>
</evidence>
<sequence>MGSFDYSDGVSVAELVVYIPASFISGFLVFRQGFMTNCGYLFLTAFALLRIIGHVCNLITLEKTSKDLTIAYMICTAIGITPLMLACSGQLSRANNGIRERTGKGFHYIHFFLFRMLNIVAVALSIYGLTKNMTIEAMENPPAICKVSMAIYLLAWVILMVMLYILWTRRDGLDPGDGRCLLAVAICSPILLIRTIYAVLIFFVNNKTFGLVDANETVEVLMSVIEEIGITVVLIAIGLTLQSRKDGYTKPEDEAGMIPKYEQTAYEPAGTQYQQPQYQQPQWQQPTQYQNQNQNTRYEPTRYEQAQF</sequence>
<evidence type="ECO:0000259" key="3">
    <source>
        <dbReference type="Pfam" id="PF24800"/>
    </source>
</evidence>
<feature type="domain" description="DUF7702" evidence="3">
    <location>
        <begin position="4"/>
        <end position="243"/>
    </location>
</feature>
<dbReference type="EMBL" id="JAQJAN010000020">
    <property type="protein sequence ID" value="KAJ5704097.1"/>
    <property type="molecule type" value="Genomic_DNA"/>
</dbReference>
<protein>
    <recommendedName>
        <fullName evidence="3">DUF7702 domain-containing protein</fullName>
    </recommendedName>
</protein>
<dbReference type="PANTHER" id="PTHR42109">
    <property type="entry name" value="UNPLACED GENOMIC SCAFFOLD UM_SCAF_CONTIG_1.265, WHOLE GENOME SHOTGUN SEQUENCE"/>
    <property type="match status" value="1"/>
</dbReference>
<reference evidence="4" key="2">
    <citation type="submission" date="2023-01" db="EMBL/GenBank/DDBJ databases">
        <authorList>
            <person name="Petersen C."/>
        </authorList>
    </citation>
    <scope>NUCLEOTIDE SEQUENCE</scope>
    <source>
        <strain evidence="4">IBT 17514</strain>
    </source>
</reference>
<name>A0AAD6HBX1_9EURO</name>
<evidence type="ECO:0000256" key="1">
    <source>
        <dbReference type="SAM" id="MobiDB-lite"/>
    </source>
</evidence>
<feature type="compositionally biased region" description="Low complexity" evidence="1">
    <location>
        <begin position="271"/>
        <end position="296"/>
    </location>
</feature>
<dbReference type="AlphaFoldDB" id="A0AAD6HBX1"/>
<feature type="transmembrane region" description="Helical" evidence="2">
    <location>
        <begin position="68"/>
        <end position="87"/>
    </location>
</feature>
<keyword evidence="2" id="KW-1133">Transmembrane helix</keyword>
<feature type="transmembrane region" description="Helical" evidence="2">
    <location>
        <begin position="42"/>
        <end position="62"/>
    </location>
</feature>
<dbReference type="Proteomes" id="UP001215712">
    <property type="component" value="Unassembled WGS sequence"/>
</dbReference>
<evidence type="ECO:0000313" key="4">
    <source>
        <dbReference type="EMBL" id="KAJ5704097.1"/>
    </source>
</evidence>
<feature type="transmembrane region" description="Helical" evidence="2">
    <location>
        <begin position="108"/>
        <end position="129"/>
    </location>
</feature>